<dbReference type="KEGG" id="nmc:NMC1265"/>
<dbReference type="Proteomes" id="UP000002286">
    <property type="component" value="Chromosome"/>
</dbReference>
<evidence type="ECO:0000313" key="2">
    <source>
        <dbReference type="Proteomes" id="UP000002286"/>
    </source>
</evidence>
<name>A1KUF4_NEIMF</name>
<dbReference type="InterPro" id="IPR011990">
    <property type="entry name" value="TPR-like_helical_dom_sf"/>
</dbReference>
<dbReference type="Pfam" id="PF08238">
    <property type="entry name" value="Sel1"/>
    <property type="match status" value="8"/>
</dbReference>
<dbReference type="PANTHER" id="PTHR11102">
    <property type="entry name" value="SEL-1-LIKE PROTEIN"/>
    <property type="match status" value="1"/>
</dbReference>
<reference evidence="1 2" key="1">
    <citation type="journal article" date="2007" name="PLoS Genet.">
        <title>Meningococcal genetic variation mechanisms viewed through comparative analysis of serogroup C strain FAM18.</title>
        <authorList>
            <person name="Bentley S.D."/>
            <person name="Vernikos G.S."/>
            <person name="Snyder L.A.S."/>
            <person name="Churcher C."/>
            <person name="Arrowsmith C."/>
            <person name="Chillingworth T."/>
            <person name="Cronin A."/>
            <person name="Davis P.H."/>
            <person name="Holroyd N.E."/>
            <person name="Jagels K."/>
            <person name="Maddison M."/>
            <person name="Moule S."/>
            <person name="Rabbinowitsch E."/>
            <person name="Sharp S."/>
            <person name="Unwin L."/>
            <person name="Whitehead S."/>
            <person name="Quail M.A."/>
            <person name="Achtman M."/>
            <person name="Barrell B."/>
            <person name="Saunders N.J."/>
            <person name="Parkhill J."/>
        </authorList>
    </citation>
    <scope>NUCLEOTIDE SEQUENCE [LARGE SCALE GENOMIC DNA]</scope>
    <source>
        <strain evidence="2">ATCC 700532 / DSM 15464 / FAM18</strain>
    </source>
</reference>
<dbReference type="InterPro" id="IPR006597">
    <property type="entry name" value="Sel1-like"/>
</dbReference>
<evidence type="ECO:0000313" key="1">
    <source>
        <dbReference type="EMBL" id="CAM10497.1"/>
    </source>
</evidence>
<dbReference type="SUPFAM" id="SSF81901">
    <property type="entry name" value="HCP-like"/>
    <property type="match status" value="4"/>
</dbReference>
<dbReference type="HOGENOM" id="CLU_2423895_0_0_4"/>
<dbReference type="EMBL" id="AM421808">
    <property type="protein sequence ID" value="CAM10497.1"/>
    <property type="molecule type" value="Genomic_DNA"/>
</dbReference>
<sequence>MIRQNGKRSDMNNPDLPYRQTLECLSQKQYNFTEVRRLLTEAALAGHPAAAFELAKHLMDADSPYQDREQGMEMLRIAAEQGHPYARYNLAYIQELEGAPPPETLISLYRPPAEAGVPEAQVRLMYLLYASRHFEEALEWAKTSAKNNNPHGQYLLAQYCRYGTPPDFETAHLLYRKAAAQGLPEAHWQLGLQYRFGQGTKVDTAQAVNHLRAAAQQGYIPAYTPLAELILPTAPDEAVYRFQQAAQENDPDAHAALADIYLQGKYQERNHKLALHHAEAAAAERHPEGLRILGDICRYGLGIAPDTEKARHYYRQAAEAGSLSAYQKLISDSALNHPDQYGGIKDSAIRRQRAEQLYQKAQALHYGLQCAPEYAAALKLYTEAAELGHSKAQTNLGSMYYFGQGIAADYGKARKWFEQAAAQKDSMAFYNLACIHYSGHGVGPDKEKACRYLQEAINNGYGQKSVLQELLQQWQNAV</sequence>
<dbReference type="SMART" id="SM00671">
    <property type="entry name" value="SEL1"/>
    <property type="match status" value="9"/>
</dbReference>
<accession>A1KUF4</accession>
<evidence type="ECO:0008006" key="3">
    <source>
        <dbReference type="Google" id="ProtNLM"/>
    </source>
</evidence>
<organism evidence="1 2">
    <name type="scientific">Neisseria meningitidis serogroup C / serotype 2a (strain ATCC 700532 / DSM 15464 / FAM18)</name>
    <dbReference type="NCBI Taxonomy" id="272831"/>
    <lineage>
        <taxon>Bacteria</taxon>
        <taxon>Pseudomonadati</taxon>
        <taxon>Pseudomonadota</taxon>
        <taxon>Betaproteobacteria</taxon>
        <taxon>Neisseriales</taxon>
        <taxon>Neisseriaceae</taxon>
        <taxon>Neisseria</taxon>
    </lineage>
</organism>
<dbReference type="AlphaFoldDB" id="A1KUF4"/>
<gene>
    <name evidence="1" type="ordered locus">NMC1265</name>
</gene>
<dbReference type="InterPro" id="IPR050767">
    <property type="entry name" value="Sel1_AlgK"/>
</dbReference>
<protein>
    <recommendedName>
        <fullName evidence="3">Sel1 repeat protein</fullName>
    </recommendedName>
</protein>
<dbReference type="PANTHER" id="PTHR11102:SF160">
    <property type="entry name" value="ERAD-ASSOCIATED E3 UBIQUITIN-PROTEIN LIGASE COMPONENT HRD3"/>
    <property type="match status" value="1"/>
</dbReference>
<proteinExistence type="predicted"/>
<dbReference type="Gene3D" id="1.25.40.10">
    <property type="entry name" value="Tetratricopeptide repeat domain"/>
    <property type="match status" value="4"/>
</dbReference>